<dbReference type="SUPFAM" id="SSF56112">
    <property type="entry name" value="Protein kinase-like (PK-like)"/>
    <property type="match status" value="1"/>
</dbReference>
<dbReference type="Gene3D" id="1.10.510.10">
    <property type="entry name" value="Transferase(Phosphotransferase) domain 1"/>
    <property type="match status" value="1"/>
</dbReference>
<dbReference type="OrthoDB" id="614891at2759"/>
<evidence type="ECO:0000256" key="8">
    <source>
        <dbReference type="ARBA" id="ARBA00022989"/>
    </source>
</evidence>
<dbReference type="PANTHER" id="PTHR47984:SF15">
    <property type="entry name" value="PROTEIN KINASE DOMAIN-CONTAINING PROTEIN"/>
    <property type="match status" value="1"/>
</dbReference>
<gene>
    <name evidence="11" type="ORF">EJB05_31903</name>
</gene>
<keyword evidence="8" id="KW-1133">Transmembrane helix</keyword>
<dbReference type="InterPro" id="IPR011009">
    <property type="entry name" value="Kinase-like_dom_sf"/>
</dbReference>
<evidence type="ECO:0000256" key="1">
    <source>
        <dbReference type="ARBA" id="ARBA00004167"/>
    </source>
</evidence>
<comment type="caution">
    <text evidence="11">The sequence shown here is derived from an EMBL/GenBank/DDBJ whole genome shotgun (WGS) entry which is preliminary data.</text>
</comment>
<protein>
    <recommendedName>
        <fullName evidence="13">Serine-threonine/tyrosine-protein kinase catalytic domain-containing protein</fullName>
    </recommendedName>
</protein>
<keyword evidence="9" id="KW-0472">Membrane</keyword>
<organism evidence="11 12">
    <name type="scientific">Eragrostis curvula</name>
    <name type="common">weeping love grass</name>
    <dbReference type="NCBI Taxonomy" id="38414"/>
    <lineage>
        <taxon>Eukaryota</taxon>
        <taxon>Viridiplantae</taxon>
        <taxon>Streptophyta</taxon>
        <taxon>Embryophyta</taxon>
        <taxon>Tracheophyta</taxon>
        <taxon>Spermatophyta</taxon>
        <taxon>Magnoliopsida</taxon>
        <taxon>Liliopsida</taxon>
        <taxon>Poales</taxon>
        <taxon>Poaceae</taxon>
        <taxon>PACMAD clade</taxon>
        <taxon>Chloridoideae</taxon>
        <taxon>Eragrostideae</taxon>
        <taxon>Eragrostidinae</taxon>
        <taxon>Eragrostis</taxon>
    </lineage>
</organism>
<comment type="subcellular location">
    <subcellularLocation>
        <location evidence="1">Membrane</location>
        <topology evidence="1">Single-pass membrane protein</topology>
    </subcellularLocation>
</comment>
<evidence type="ECO:0000256" key="5">
    <source>
        <dbReference type="ARBA" id="ARBA00022741"/>
    </source>
</evidence>
<keyword evidence="2" id="KW-0597">Phosphoprotein</keyword>
<evidence type="ECO:0000256" key="4">
    <source>
        <dbReference type="ARBA" id="ARBA00022692"/>
    </source>
</evidence>
<feature type="non-terminal residue" evidence="11">
    <location>
        <position position="1"/>
    </location>
</feature>
<dbReference type="GO" id="GO:0005524">
    <property type="term" value="F:ATP binding"/>
    <property type="evidence" value="ECO:0007669"/>
    <property type="project" value="UniProtKB-KW"/>
</dbReference>
<keyword evidence="7" id="KW-0067">ATP-binding</keyword>
<feature type="region of interest" description="Disordered" evidence="10">
    <location>
        <begin position="64"/>
        <end position="93"/>
    </location>
</feature>
<dbReference type="InterPro" id="IPR052232">
    <property type="entry name" value="RLK_Ser/Thr-Kinase"/>
</dbReference>
<feature type="compositionally biased region" description="Basic and acidic residues" evidence="10">
    <location>
        <begin position="64"/>
        <end position="84"/>
    </location>
</feature>
<dbReference type="AlphaFoldDB" id="A0A5J9UG75"/>
<dbReference type="Gramene" id="TVU22220">
    <property type="protein sequence ID" value="TVU22220"/>
    <property type="gene ID" value="EJB05_31903"/>
</dbReference>
<keyword evidence="4" id="KW-0812">Transmembrane</keyword>
<name>A0A5J9UG75_9POAL</name>
<keyword evidence="6" id="KW-0418">Kinase</keyword>
<dbReference type="Proteomes" id="UP000324897">
    <property type="component" value="Unassembled WGS sequence"/>
</dbReference>
<evidence type="ECO:0000256" key="6">
    <source>
        <dbReference type="ARBA" id="ARBA00022777"/>
    </source>
</evidence>
<dbReference type="GO" id="GO:0016301">
    <property type="term" value="F:kinase activity"/>
    <property type="evidence" value="ECO:0007669"/>
    <property type="project" value="UniProtKB-KW"/>
</dbReference>
<evidence type="ECO:0000256" key="3">
    <source>
        <dbReference type="ARBA" id="ARBA00022679"/>
    </source>
</evidence>
<dbReference type="EMBL" id="RWGY01000026">
    <property type="protein sequence ID" value="TVU22220.1"/>
    <property type="molecule type" value="Genomic_DNA"/>
</dbReference>
<evidence type="ECO:0000256" key="10">
    <source>
        <dbReference type="SAM" id="MobiDB-lite"/>
    </source>
</evidence>
<dbReference type="GO" id="GO:0016020">
    <property type="term" value="C:membrane"/>
    <property type="evidence" value="ECO:0007669"/>
    <property type="project" value="UniProtKB-SubCell"/>
</dbReference>
<proteinExistence type="predicted"/>
<evidence type="ECO:0000256" key="9">
    <source>
        <dbReference type="ARBA" id="ARBA00023136"/>
    </source>
</evidence>
<evidence type="ECO:0000313" key="12">
    <source>
        <dbReference type="Proteomes" id="UP000324897"/>
    </source>
</evidence>
<sequence length="114" mass="13107">MQKEDEELGELPEKADVYSFGVVVMEIISGRKNLDTSRSEESIHLITLLEEKVKSNKLADLIDKNSSDMQAHKQEIRDKAEKQTGGRKLGFEDPNFQKQNEVYSYLDSPMVFLR</sequence>
<evidence type="ECO:0000313" key="11">
    <source>
        <dbReference type="EMBL" id="TVU22220.1"/>
    </source>
</evidence>
<evidence type="ECO:0000256" key="2">
    <source>
        <dbReference type="ARBA" id="ARBA00022553"/>
    </source>
</evidence>
<keyword evidence="12" id="KW-1185">Reference proteome</keyword>
<evidence type="ECO:0000256" key="7">
    <source>
        <dbReference type="ARBA" id="ARBA00022840"/>
    </source>
</evidence>
<keyword evidence="5" id="KW-0547">Nucleotide-binding</keyword>
<dbReference type="PANTHER" id="PTHR47984">
    <property type="entry name" value="OS01G0323000 PROTEIN"/>
    <property type="match status" value="1"/>
</dbReference>
<accession>A0A5J9UG75</accession>
<reference evidence="11 12" key="1">
    <citation type="journal article" date="2019" name="Sci. Rep.">
        <title>A high-quality genome of Eragrostis curvula grass provides insights into Poaceae evolution and supports new strategies to enhance forage quality.</title>
        <authorList>
            <person name="Carballo J."/>
            <person name="Santos B.A.C.M."/>
            <person name="Zappacosta D."/>
            <person name="Garbus I."/>
            <person name="Selva J.P."/>
            <person name="Gallo C.A."/>
            <person name="Diaz A."/>
            <person name="Albertini E."/>
            <person name="Caccamo M."/>
            <person name="Echenique V."/>
        </authorList>
    </citation>
    <scope>NUCLEOTIDE SEQUENCE [LARGE SCALE GENOMIC DNA]</scope>
    <source>
        <strain evidence="12">cv. Victoria</strain>
        <tissue evidence="11">Leaf</tissue>
    </source>
</reference>
<keyword evidence="3" id="KW-0808">Transferase</keyword>
<evidence type="ECO:0008006" key="13">
    <source>
        <dbReference type="Google" id="ProtNLM"/>
    </source>
</evidence>